<accession>A0AAF5PL45</accession>
<reference evidence="1" key="2">
    <citation type="journal article" date="2016" name="Mol. Ecol.">
        <title>Population genomics of the filarial nematode parasite Wuchereria bancrofti from mosquitoes.</title>
        <authorList>
            <person name="Small S.T."/>
            <person name="Reimer L.J."/>
            <person name="Tisch D.J."/>
            <person name="King C.L."/>
            <person name="Christensen B.M."/>
            <person name="Siba P.M."/>
            <person name="Kazura J.W."/>
            <person name="Serre D."/>
            <person name="Zimmerman P.A."/>
        </authorList>
    </citation>
    <scope>NUCLEOTIDE SEQUENCE</scope>
    <source>
        <strain evidence="1">pt0022</strain>
    </source>
</reference>
<evidence type="ECO:0000313" key="2">
    <source>
        <dbReference type="WBParaSite" id="mrna-Wban_02230"/>
    </source>
</evidence>
<organism evidence="1 2">
    <name type="scientific">Wuchereria bancrofti</name>
    <dbReference type="NCBI Taxonomy" id="6293"/>
    <lineage>
        <taxon>Eukaryota</taxon>
        <taxon>Metazoa</taxon>
        <taxon>Ecdysozoa</taxon>
        <taxon>Nematoda</taxon>
        <taxon>Chromadorea</taxon>
        <taxon>Rhabditida</taxon>
        <taxon>Spirurina</taxon>
        <taxon>Spiruromorpha</taxon>
        <taxon>Filarioidea</taxon>
        <taxon>Onchocercidae</taxon>
        <taxon>Wuchereria</taxon>
    </lineage>
</organism>
<sequence length="32" mass="3723">MDLAADERVAVQRISRRDSFLKMEESSTEHSK</sequence>
<evidence type="ECO:0000313" key="1">
    <source>
        <dbReference type="Proteomes" id="UP000093561"/>
    </source>
</evidence>
<protein>
    <submittedName>
        <fullName evidence="2">Uncharacterized protein</fullName>
    </submittedName>
</protein>
<name>A0AAF5PL45_WUCBA</name>
<reference evidence="1" key="1">
    <citation type="submission" date="2015-03" db="EMBL/GenBank/DDBJ databases">
        <title>Wuchereria bancrofti Genome Sequencing Papua New Guinea Strain.</title>
        <authorList>
            <person name="Small S.T."/>
            <person name="Serre D."/>
            <person name="Zimmerman P.A."/>
        </authorList>
    </citation>
    <scope>NUCLEOTIDE SEQUENCE [LARGE SCALE GENOMIC DNA]</scope>
    <source>
        <strain evidence="1">pt0022</strain>
    </source>
</reference>
<reference evidence="2" key="3">
    <citation type="submission" date="2024-02" db="UniProtKB">
        <authorList>
            <consortium name="WormBaseParasite"/>
        </authorList>
    </citation>
    <scope>IDENTIFICATION</scope>
    <source>
        <strain evidence="2">pt0022</strain>
    </source>
</reference>
<dbReference type="WBParaSite" id="mrna-Wban_02230">
    <property type="protein sequence ID" value="mrna-Wban_02230"/>
    <property type="gene ID" value="Wban_02230"/>
</dbReference>
<dbReference type="AlphaFoldDB" id="A0AAF5PL45"/>
<dbReference type="Proteomes" id="UP000093561">
    <property type="component" value="Unassembled WGS sequence"/>
</dbReference>
<proteinExistence type="predicted"/>